<feature type="domain" description="Tim10-like" evidence="13">
    <location>
        <begin position="29"/>
        <end position="88"/>
    </location>
</feature>
<dbReference type="AlphaFoldDB" id="A0A9W8LJI4"/>
<organism evidence="14 15">
    <name type="scientific">Coemansia javaensis</name>
    <dbReference type="NCBI Taxonomy" id="2761396"/>
    <lineage>
        <taxon>Eukaryota</taxon>
        <taxon>Fungi</taxon>
        <taxon>Fungi incertae sedis</taxon>
        <taxon>Zoopagomycota</taxon>
        <taxon>Kickxellomycotina</taxon>
        <taxon>Kickxellomycetes</taxon>
        <taxon>Kickxellales</taxon>
        <taxon>Kickxellaceae</taxon>
        <taxon>Coemansia</taxon>
    </lineage>
</organism>
<name>A0A9W8LJI4_9FUNG</name>
<keyword evidence="8 12" id="KW-0811">Translocation</keyword>
<dbReference type="SUPFAM" id="SSF144122">
    <property type="entry name" value="Tim10-like"/>
    <property type="match status" value="1"/>
</dbReference>
<comment type="similarity">
    <text evidence="2 12">Belongs to the small Tim family.</text>
</comment>
<evidence type="ECO:0000256" key="4">
    <source>
        <dbReference type="ARBA" id="ARBA00022723"/>
    </source>
</evidence>
<dbReference type="GO" id="GO:0042719">
    <property type="term" value="C:mitochondrial intermembrane space chaperone complex"/>
    <property type="evidence" value="ECO:0007669"/>
    <property type="project" value="UniProtKB-ARBA"/>
</dbReference>
<accession>A0A9W8LJI4</accession>
<dbReference type="FunFam" id="1.10.287.810:FF:000001">
    <property type="entry name" value="mitochondrial import inner membrane translocase subunit TIM13"/>
    <property type="match status" value="1"/>
</dbReference>
<dbReference type="GO" id="GO:0005743">
    <property type="term" value="C:mitochondrial inner membrane"/>
    <property type="evidence" value="ECO:0007669"/>
    <property type="project" value="UniProtKB-SubCell"/>
</dbReference>
<dbReference type="OrthoDB" id="7813104at2759"/>
<dbReference type="GO" id="GO:0045039">
    <property type="term" value="P:protein insertion into mitochondrial inner membrane"/>
    <property type="evidence" value="ECO:0007669"/>
    <property type="project" value="UniProtKB-ARBA"/>
</dbReference>
<dbReference type="InterPro" id="IPR004217">
    <property type="entry name" value="Tim10-like"/>
</dbReference>
<keyword evidence="7 12" id="KW-0653">Protein transport</keyword>
<evidence type="ECO:0000256" key="5">
    <source>
        <dbReference type="ARBA" id="ARBA00022792"/>
    </source>
</evidence>
<gene>
    <name evidence="14" type="primary">TIM13</name>
    <name evidence="14" type="ORF">H4R18_002807</name>
</gene>
<evidence type="ECO:0000256" key="12">
    <source>
        <dbReference type="RuleBase" id="RU367043"/>
    </source>
</evidence>
<keyword evidence="4" id="KW-0479">Metal-binding</keyword>
<evidence type="ECO:0000313" key="14">
    <source>
        <dbReference type="EMBL" id="KAJ2781575.1"/>
    </source>
</evidence>
<comment type="domain">
    <text evidence="12">The twin CX3C motif contains 4 conserved Cys residues that form 2 disulfide bonds in the mitochondrial intermembrane space.</text>
</comment>
<dbReference type="Gene3D" id="1.10.287.810">
    <property type="entry name" value="Mitochondrial import inner membrane translocase subunit tim13 like domains"/>
    <property type="match status" value="1"/>
</dbReference>
<keyword evidence="9 12" id="KW-0496">Mitochondrion</keyword>
<evidence type="ECO:0000256" key="8">
    <source>
        <dbReference type="ARBA" id="ARBA00023010"/>
    </source>
</evidence>
<evidence type="ECO:0000256" key="6">
    <source>
        <dbReference type="ARBA" id="ARBA00022833"/>
    </source>
</evidence>
<evidence type="ECO:0000256" key="2">
    <source>
        <dbReference type="ARBA" id="ARBA00006720"/>
    </source>
</evidence>
<comment type="subunit">
    <text evidence="12">Heterohexamer.</text>
</comment>
<evidence type="ECO:0000256" key="7">
    <source>
        <dbReference type="ARBA" id="ARBA00022927"/>
    </source>
</evidence>
<evidence type="ECO:0000256" key="11">
    <source>
        <dbReference type="ARBA" id="ARBA00023186"/>
    </source>
</evidence>
<evidence type="ECO:0000256" key="1">
    <source>
        <dbReference type="ARBA" id="ARBA00004137"/>
    </source>
</evidence>
<reference evidence="14" key="1">
    <citation type="submission" date="2022-07" db="EMBL/GenBank/DDBJ databases">
        <title>Phylogenomic reconstructions and comparative analyses of Kickxellomycotina fungi.</title>
        <authorList>
            <person name="Reynolds N.K."/>
            <person name="Stajich J.E."/>
            <person name="Barry K."/>
            <person name="Grigoriev I.V."/>
            <person name="Crous P."/>
            <person name="Smith M.E."/>
        </authorList>
    </citation>
    <scope>NUCLEOTIDE SEQUENCE</scope>
    <source>
        <strain evidence="14">NBRC 105414</strain>
    </source>
</reference>
<comment type="caution">
    <text evidence="14">The sequence shown here is derived from an EMBL/GenBank/DDBJ whole genome shotgun (WGS) entry which is preliminary data.</text>
</comment>
<keyword evidence="3 12" id="KW-0813">Transport</keyword>
<evidence type="ECO:0000259" key="13">
    <source>
        <dbReference type="Pfam" id="PF02953"/>
    </source>
</evidence>
<dbReference type="Pfam" id="PF02953">
    <property type="entry name" value="zf-Tim10_DDP"/>
    <property type="match status" value="1"/>
</dbReference>
<keyword evidence="5 12" id="KW-0999">Mitochondrion inner membrane</keyword>
<keyword evidence="5 12" id="KW-0472">Membrane</keyword>
<dbReference type="Proteomes" id="UP001140217">
    <property type="component" value="Unassembled WGS sequence"/>
</dbReference>
<keyword evidence="6" id="KW-0862">Zinc</keyword>
<keyword evidence="15" id="KW-1185">Reference proteome</keyword>
<evidence type="ECO:0000256" key="3">
    <source>
        <dbReference type="ARBA" id="ARBA00022448"/>
    </source>
</evidence>
<evidence type="ECO:0000256" key="10">
    <source>
        <dbReference type="ARBA" id="ARBA00023157"/>
    </source>
</evidence>
<keyword evidence="10 12" id="KW-1015">Disulfide bond</keyword>
<evidence type="ECO:0000313" key="15">
    <source>
        <dbReference type="Proteomes" id="UP001140217"/>
    </source>
</evidence>
<protein>
    <recommendedName>
        <fullName evidence="12">Mitochondrial import inner membrane translocase subunit</fullName>
    </recommendedName>
</protein>
<sequence length="97" mass="10124">MSSGFGGAGLDLGGGSNIESMSKDEIIHQIRSQAALAGAQELISSISKHCFKMCVPAPGPSLGSSDEGCLGRCIDKYLAAWDAVSRTYVAHVQKQQP</sequence>
<proteinExistence type="inferred from homology"/>
<comment type="function">
    <text evidence="12">Mitochondrial intermembrane chaperone that participates in the import and insertion of some multi-pass transmembrane proteins into the mitochondrial inner membrane. Also required for the transfer of beta-barrel precursors from the TOM complex to the sorting and assembly machinery (SAM complex) of the outer membrane. Acts as a chaperone-like protein that protects the hydrophobic precursors from aggregation and guide them through the mitochondrial intermembrane space.</text>
</comment>
<dbReference type="InterPro" id="IPR035427">
    <property type="entry name" value="Tim10-like_dom_sf"/>
</dbReference>
<keyword evidence="11 12" id="KW-0143">Chaperone</keyword>
<dbReference type="GO" id="GO:0046872">
    <property type="term" value="F:metal ion binding"/>
    <property type="evidence" value="ECO:0007669"/>
    <property type="project" value="UniProtKB-KW"/>
</dbReference>
<dbReference type="GO" id="GO:0015031">
    <property type="term" value="P:protein transport"/>
    <property type="evidence" value="ECO:0007669"/>
    <property type="project" value="UniProtKB-KW"/>
</dbReference>
<dbReference type="EMBL" id="JANBUL010000100">
    <property type="protein sequence ID" value="KAJ2781575.1"/>
    <property type="molecule type" value="Genomic_DNA"/>
</dbReference>
<evidence type="ECO:0000256" key="9">
    <source>
        <dbReference type="ARBA" id="ARBA00023128"/>
    </source>
</evidence>
<comment type="subcellular location">
    <subcellularLocation>
        <location evidence="1 12">Mitochondrion inner membrane</location>
        <topology evidence="1 12">Peripheral membrane protein</topology>
        <orientation evidence="1 12">Intermembrane side</orientation>
    </subcellularLocation>
</comment>